<protein>
    <submittedName>
        <fullName evidence="1">Uncharacterized protein</fullName>
    </submittedName>
</protein>
<name>A0A241XSU6_PSEAI</name>
<accession>A0A241XSU6</accession>
<gene>
    <name evidence="1" type="ORF">CAZ10_10005</name>
</gene>
<proteinExistence type="predicted"/>
<dbReference type="RefSeq" id="WP_065327530.1">
    <property type="nucleotide sequence ID" value="NZ_NFFZ01000004.1"/>
</dbReference>
<comment type="caution">
    <text evidence="1">The sequence shown here is derived from an EMBL/GenBank/DDBJ whole genome shotgun (WGS) entry which is preliminary data.</text>
</comment>
<organism evidence="1 2">
    <name type="scientific">Pseudomonas aeruginosa</name>
    <dbReference type="NCBI Taxonomy" id="287"/>
    <lineage>
        <taxon>Bacteria</taxon>
        <taxon>Pseudomonadati</taxon>
        <taxon>Pseudomonadota</taxon>
        <taxon>Gammaproteobacteria</taxon>
        <taxon>Pseudomonadales</taxon>
        <taxon>Pseudomonadaceae</taxon>
        <taxon>Pseudomonas</taxon>
    </lineage>
</organism>
<evidence type="ECO:0000313" key="1">
    <source>
        <dbReference type="EMBL" id="OTI63158.1"/>
    </source>
</evidence>
<reference evidence="1 2" key="1">
    <citation type="submission" date="2017-05" db="EMBL/GenBank/DDBJ databases">
        <authorList>
            <person name="Song R."/>
            <person name="Chenine A.L."/>
            <person name="Ruprecht R.M."/>
        </authorList>
    </citation>
    <scope>NUCLEOTIDE SEQUENCE [LARGE SCALE GENOMIC DNA]</scope>
    <source>
        <strain evidence="1 2">S567_C10_BS</strain>
    </source>
</reference>
<dbReference type="Proteomes" id="UP000194857">
    <property type="component" value="Unassembled WGS sequence"/>
</dbReference>
<dbReference type="EMBL" id="NFFZ01000004">
    <property type="protein sequence ID" value="OTI63158.1"/>
    <property type="molecule type" value="Genomic_DNA"/>
</dbReference>
<sequence length="142" mass="15477">MSIKQVLVMNARPTDGCSAAPEIAVYPDAVELLQRVQELKALMDAHGLSEVRILSTPNWGPGDIQDELRLTCGELVVLNNGFYFTDAPAKEDYDIETDPTSINQLEEWVGTGAEVIFADAGLENAYQQFVGEQGEESDAGDQ</sequence>
<dbReference type="AlphaFoldDB" id="A0A241XSU6"/>
<evidence type="ECO:0000313" key="2">
    <source>
        <dbReference type="Proteomes" id="UP000194857"/>
    </source>
</evidence>